<dbReference type="InterPro" id="IPR015421">
    <property type="entry name" value="PyrdxlP-dep_Trfase_major"/>
</dbReference>
<dbReference type="GO" id="GO:0030170">
    <property type="term" value="F:pyridoxal phosphate binding"/>
    <property type="evidence" value="ECO:0007669"/>
    <property type="project" value="InterPro"/>
</dbReference>
<feature type="signal peptide" evidence="6">
    <location>
        <begin position="1"/>
        <end position="23"/>
    </location>
</feature>
<feature type="chain" id="PRO_5031420374" description="Aminotransferase class I/classII large domain-containing protein" evidence="6">
    <location>
        <begin position="24"/>
        <end position="448"/>
    </location>
</feature>
<dbReference type="GO" id="GO:0008483">
    <property type="term" value="F:transaminase activity"/>
    <property type="evidence" value="ECO:0007669"/>
    <property type="project" value="UniProtKB-KW"/>
</dbReference>
<dbReference type="EMBL" id="HBIU01021674">
    <property type="protein sequence ID" value="CAE0631459.1"/>
    <property type="molecule type" value="Transcribed_RNA"/>
</dbReference>
<dbReference type="InterPro" id="IPR050596">
    <property type="entry name" value="AspAT/PAT-like"/>
</dbReference>
<evidence type="ECO:0000256" key="2">
    <source>
        <dbReference type="ARBA" id="ARBA00007441"/>
    </source>
</evidence>
<protein>
    <recommendedName>
        <fullName evidence="7">Aminotransferase class I/classII large domain-containing protein</fullName>
    </recommendedName>
</protein>
<dbReference type="PANTHER" id="PTHR46383">
    <property type="entry name" value="ASPARTATE AMINOTRANSFERASE"/>
    <property type="match status" value="1"/>
</dbReference>
<dbReference type="Gene3D" id="3.40.640.10">
    <property type="entry name" value="Type I PLP-dependent aspartate aminotransferase-like (Major domain)"/>
    <property type="match status" value="1"/>
</dbReference>
<sequence length="448" mass="48923">MRVVSHSFCILLLHFAQFRIALAFSAGKDVSKLTEKIKGIDAAGLLGEPFLESRRSNVASFKVMDVLARATELESQGRKIYHLEVGQPSSGAPSKVVAAATAALSRDRIGYTHALGISPLRKRISQHYKDKYEVDVDPERIIVTTGSSAGFLIAFLAAFDAGDSVALCSAGYPCYRNILNALGCEVTTVPINAESKVTQKELKEVVDAGKKPRGLILSSPSNPTGAMLSPEELRGLCEYCEQEGILFISDEIYHGISFGKEEETALKFSDKCMVINSFSKYYSMTGWRLGWMVMPPGLVDAGNRLAQNLYINAPTLSQLAAVEAFDCEAELEAHVARYAENRRVVLAALDDMGVTSRAPSDGAFYVYADVGRFTRDAEGLCRRALEEAGVAFTPGTDFEDPTGPVGGSRVRFSFCGSTRDVREGMEALTQWWLKEFEEVLSTVQKELS</sequence>
<evidence type="ECO:0000259" key="7">
    <source>
        <dbReference type="Pfam" id="PF00155"/>
    </source>
</evidence>
<accession>A0A7S3XSY7</accession>
<evidence type="ECO:0000256" key="3">
    <source>
        <dbReference type="ARBA" id="ARBA00022576"/>
    </source>
</evidence>
<comment type="cofactor">
    <cofactor evidence="1">
        <name>pyridoxal 5'-phosphate</name>
        <dbReference type="ChEBI" id="CHEBI:597326"/>
    </cofactor>
</comment>
<dbReference type="PANTHER" id="PTHR46383:SF2">
    <property type="entry name" value="AMINOTRANSFERASE"/>
    <property type="match status" value="1"/>
</dbReference>
<evidence type="ECO:0000256" key="4">
    <source>
        <dbReference type="ARBA" id="ARBA00022679"/>
    </source>
</evidence>
<dbReference type="InterPro" id="IPR004838">
    <property type="entry name" value="NHTrfase_class1_PyrdxlP-BS"/>
</dbReference>
<keyword evidence="4" id="KW-0808">Transferase</keyword>
<dbReference type="InterPro" id="IPR004839">
    <property type="entry name" value="Aminotransferase_I/II_large"/>
</dbReference>
<evidence type="ECO:0000256" key="6">
    <source>
        <dbReference type="SAM" id="SignalP"/>
    </source>
</evidence>
<evidence type="ECO:0000256" key="5">
    <source>
        <dbReference type="ARBA" id="ARBA00022898"/>
    </source>
</evidence>
<keyword evidence="3" id="KW-0032">Aminotransferase</keyword>
<dbReference type="Pfam" id="PF00155">
    <property type="entry name" value="Aminotran_1_2"/>
    <property type="match status" value="1"/>
</dbReference>
<comment type="similarity">
    <text evidence="2">Belongs to the class-I pyridoxal-phosphate-dependent aminotransferase family.</text>
</comment>
<reference evidence="8" key="1">
    <citation type="submission" date="2021-01" db="EMBL/GenBank/DDBJ databases">
        <authorList>
            <person name="Corre E."/>
            <person name="Pelletier E."/>
            <person name="Niang G."/>
            <person name="Scheremetjew M."/>
            <person name="Finn R."/>
            <person name="Kale V."/>
            <person name="Holt S."/>
            <person name="Cochrane G."/>
            <person name="Meng A."/>
            <person name="Brown T."/>
            <person name="Cohen L."/>
        </authorList>
    </citation>
    <scope>NUCLEOTIDE SEQUENCE</scope>
    <source>
        <strain evidence="8">CCMP3107</strain>
    </source>
</reference>
<evidence type="ECO:0000313" key="8">
    <source>
        <dbReference type="EMBL" id="CAE0631459.1"/>
    </source>
</evidence>
<proteinExistence type="inferred from homology"/>
<organism evidence="8">
    <name type="scientific">Heterosigma akashiwo</name>
    <name type="common">Chromophytic alga</name>
    <name type="synonym">Heterosigma carterae</name>
    <dbReference type="NCBI Taxonomy" id="2829"/>
    <lineage>
        <taxon>Eukaryota</taxon>
        <taxon>Sar</taxon>
        <taxon>Stramenopiles</taxon>
        <taxon>Ochrophyta</taxon>
        <taxon>Raphidophyceae</taxon>
        <taxon>Chattonellales</taxon>
        <taxon>Chattonellaceae</taxon>
        <taxon>Heterosigma</taxon>
    </lineage>
</organism>
<keyword evidence="5" id="KW-0663">Pyridoxal phosphate</keyword>
<name>A0A7S3XSY7_HETAK</name>
<dbReference type="GO" id="GO:0006520">
    <property type="term" value="P:amino acid metabolic process"/>
    <property type="evidence" value="ECO:0007669"/>
    <property type="project" value="InterPro"/>
</dbReference>
<feature type="domain" description="Aminotransferase class I/classII large" evidence="7">
    <location>
        <begin position="81"/>
        <end position="428"/>
    </location>
</feature>
<dbReference type="PROSITE" id="PS00105">
    <property type="entry name" value="AA_TRANSFER_CLASS_1"/>
    <property type="match status" value="1"/>
</dbReference>
<dbReference type="AlphaFoldDB" id="A0A7S3XSY7"/>
<dbReference type="CDD" id="cd00609">
    <property type="entry name" value="AAT_like"/>
    <property type="match status" value="1"/>
</dbReference>
<dbReference type="SUPFAM" id="SSF53383">
    <property type="entry name" value="PLP-dependent transferases"/>
    <property type="match status" value="1"/>
</dbReference>
<keyword evidence="6" id="KW-0732">Signal</keyword>
<dbReference type="InterPro" id="IPR015424">
    <property type="entry name" value="PyrdxlP-dep_Trfase"/>
</dbReference>
<gene>
    <name evidence="8" type="ORF">HAKA00212_LOCUS10162</name>
</gene>
<evidence type="ECO:0000256" key="1">
    <source>
        <dbReference type="ARBA" id="ARBA00001933"/>
    </source>
</evidence>